<gene>
    <name evidence="3" type="ORF">C5615_36595</name>
</gene>
<dbReference type="InterPro" id="IPR032030">
    <property type="entry name" value="YscD_cytoplasmic_dom"/>
</dbReference>
<protein>
    <submittedName>
        <fullName evidence="3">Phosphopeptide-binding protein</fullName>
    </submittedName>
</protein>
<feature type="transmembrane region" description="Helical" evidence="1">
    <location>
        <begin position="145"/>
        <end position="167"/>
    </location>
</feature>
<comment type="caution">
    <text evidence="3">The sequence shown here is derived from an EMBL/GenBank/DDBJ whole genome shotgun (WGS) entry which is preliminary data.</text>
</comment>
<sequence>MKDSSASGHQFEIVVLTGLHTGARLMLDGRAHTLIGRDLACDVTLRDACVADRHVMLVMIDGRIKAVSLSGEIEVNGLALPEGKQRVLHSGERIKLGDVLIGLGEEGTVWEAESGIDNSVVERGMARARSRFRHWLAQSEKRRRVFSLSIYAGAGLCILLPLVLAVVQLSRQNKIEPLEQAIVVKQIKQRLDQMKLTGLKVFSSRPTRAVVVEGYVPFEEDIRRIEIASLKFSMKPTLRLYSRERIERQAQEYVQRDLSDATVRARDLGELQIGSGKAMRPQFKEWLRERLIRDIPGVRTVVFDGPLYSRLQEISPNPYSIMSIGPMRFLLAKSGERLFNGSELSLGIQLNRIDYNSIFIEYGDEKSLSNINRK</sequence>
<dbReference type="Pfam" id="PF16697">
    <property type="entry name" value="Yop-YscD_cpl"/>
    <property type="match status" value="1"/>
</dbReference>
<evidence type="ECO:0000313" key="4">
    <source>
        <dbReference type="Proteomes" id="UP000238206"/>
    </source>
</evidence>
<evidence type="ECO:0000259" key="2">
    <source>
        <dbReference type="Pfam" id="PF16697"/>
    </source>
</evidence>
<evidence type="ECO:0000313" key="3">
    <source>
        <dbReference type="EMBL" id="PQP08297.1"/>
    </source>
</evidence>
<keyword evidence="1" id="KW-0472">Membrane</keyword>
<organism evidence="3 4">
    <name type="scientific">Burkholderia cepacia</name>
    <name type="common">Pseudomonas cepacia</name>
    <dbReference type="NCBI Taxonomy" id="292"/>
    <lineage>
        <taxon>Bacteria</taxon>
        <taxon>Pseudomonadati</taxon>
        <taxon>Pseudomonadota</taxon>
        <taxon>Betaproteobacteria</taxon>
        <taxon>Burkholderiales</taxon>
        <taxon>Burkholderiaceae</taxon>
        <taxon>Burkholderia</taxon>
        <taxon>Burkholderia cepacia complex</taxon>
    </lineage>
</organism>
<name>A0A2S8I0E3_BURCE</name>
<dbReference type="Gene3D" id="2.60.200.20">
    <property type="match status" value="1"/>
</dbReference>
<keyword evidence="1" id="KW-1133">Transmembrane helix</keyword>
<evidence type="ECO:0000256" key="1">
    <source>
        <dbReference type="SAM" id="Phobius"/>
    </source>
</evidence>
<dbReference type="EMBL" id="PUIQ01000093">
    <property type="protein sequence ID" value="PQP08297.1"/>
    <property type="molecule type" value="Genomic_DNA"/>
</dbReference>
<feature type="domain" description="YscD cytoplasmic" evidence="2">
    <location>
        <begin position="15"/>
        <end position="105"/>
    </location>
</feature>
<proteinExistence type="predicted"/>
<dbReference type="AlphaFoldDB" id="A0A2S8I0E3"/>
<dbReference type="InterPro" id="IPR008984">
    <property type="entry name" value="SMAD_FHA_dom_sf"/>
</dbReference>
<keyword evidence="1" id="KW-0812">Transmembrane</keyword>
<dbReference type="CDD" id="cd00060">
    <property type="entry name" value="FHA"/>
    <property type="match status" value="1"/>
</dbReference>
<dbReference type="SUPFAM" id="SSF49879">
    <property type="entry name" value="SMAD/FHA domain"/>
    <property type="match status" value="1"/>
</dbReference>
<dbReference type="Proteomes" id="UP000238206">
    <property type="component" value="Unassembled WGS sequence"/>
</dbReference>
<reference evidence="3 4" key="1">
    <citation type="submission" date="2018-02" db="EMBL/GenBank/DDBJ databases">
        <title>Draft genome sequencing of Burkholderia cepacia Y14-15.</title>
        <authorList>
            <person name="Zheng B.-X."/>
        </authorList>
    </citation>
    <scope>NUCLEOTIDE SEQUENCE [LARGE SCALE GENOMIC DNA]</scope>
    <source>
        <strain evidence="3 4">Y14-15</strain>
    </source>
</reference>
<accession>A0A2S8I0E3</accession>